<name>A0ABQ9D2I6_9PASS</name>
<proteinExistence type="predicted"/>
<reference evidence="1" key="1">
    <citation type="submission" date="2019-10" db="EMBL/GenBank/DDBJ databases">
        <authorList>
            <person name="Soares A.E.R."/>
            <person name="Aleixo A."/>
            <person name="Schneider P."/>
            <person name="Miyaki C.Y."/>
            <person name="Schneider M.P."/>
            <person name="Mello C."/>
            <person name="Vasconcelos A.T.R."/>
        </authorList>
    </citation>
    <scope>NUCLEOTIDE SEQUENCE</scope>
    <source>
        <tissue evidence="1">Muscle</tissue>
    </source>
</reference>
<dbReference type="EMBL" id="WHWB01034397">
    <property type="protein sequence ID" value="KAJ7410588.1"/>
    <property type="molecule type" value="Genomic_DNA"/>
</dbReference>
<sequence>MRGNREFGCDFTWMPQLFKYDGEYFGNYINHFLQNSDMHLIGFQRVVYAQVLQVVVNLIYTYSGKTDPPVPILLSIHLRSVGKAVTIEN</sequence>
<organism evidence="1 2">
    <name type="scientific">Willisornis vidua</name>
    <name type="common">Xingu scale-backed antbird</name>
    <dbReference type="NCBI Taxonomy" id="1566151"/>
    <lineage>
        <taxon>Eukaryota</taxon>
        <taxon>Metazoa</taxon>
        <taxon>Chordata</taxon>
        <taxon>Craniata</taxon>
        <taxon>Vertebrata</taxon>
        <taxon>Euteleostomi</taxon>
        <taxon>Archelosauria</taxon>
        <taxon>Archosauria</taxon>
        <taxon>Dinosauria</taxon>
        <taxon>Saurischia</taxon>
        <taxon>Theropoda</taxon>
        <taxon>Coelurosauria</taxon>
        <taxon>Aves</taxon>
        <taxon>Neognathae</taxon>
        <taxon>Neoaves</taxon>
        <taxon>Telluraves</taxon>
        <taxon>Australaves</taxon>
        <taxon>Passeriformes</taxon>
        <taxon>Thamnophilidae</taxon>
        <taxon>Willisornis</taxon>
    </lineage>
</organism>
<evidence type="ECO:0000313" key="1">
    <source>
        <dbReference type="EMBL" id="KAJ7410588.1"/>
    </source>
</evidence>
<keyword evidence="2" id="KW-1185">Reference proteome</keyword>
<evidence type="ECO:0000313" key="2">
    <source>
        <dbReference type="Proteomes" id="UP001145742"/>
    </source>
</evidence>
<dbReference type="Proteomes" id="UP001145742">
    <property type="component" value="Unassembled WGS sequence"/>
</dbReference>
<accession>A0ABQ9D2I6</accession>
<gene>
    <name evidence="1" type="ORF">WISP_107387</name>
</gene>
<comment type="caution">
    <text evidence="1">The sequence shown here is derived from an EMBL/GenBank/DDBJ whole genome shotgun (WGS) entry which is preliminary data.</text>
</comment>
<protein>
    <submittedName>
        <fullName evidence="1">Uncharacterized protein</fullName>
    </submittedName>
</protein>